<dbReference type="Gene3D" id="2.40.50.180">
    <property type="entry name" value="CheA-289, Domain 4"/>
    <property type="match status" value="1"/>
</dbReference>
<dbReference type="Proteomes" id="UP000199256">
    <property type="component" value="Unassembled WGS sequence"/>
</dbReference>
<keyword evidence="7" id="KW-1185">Reference proteome</keyword>
<feature type="domain" description="CheW-like" evidence="5">
    <location>
        <begin position="16"/>
        <end position="156"/>
    </location>
</feature>
<evidence type="ECO:0000313" key="6">
    <source>
        <dbReference type="EMBL" id="SEL36332.1"/>
    </source>
</evidence>
<dbReference type="CDD" id="cd00732">
    <property type="entry name" value="CheW"/>
    <property type="match status" value="1"/>
</dbReference>
<dbReference type="InterPro" id="IPR039315">
    <property type="entry name" value="CheW"/>
</dbReference>
<evidence type="ECO:0000259" key="5">
    <source>
        <dbReference type="PROSITE" id="PS50851"/>
    </source>
</evidence>
<dbReference type="GO" id="GO:0006935">
    <property type="term" value="P:chemotaxis"/>
    <property type="evidence" value="ECO:0007669"/>
    <property type="project" value="UniProtKB-KW"/>
</dbReference>
<keyword evidence="3" id="KW-0963">Cytoplasm</keyword>
<dbReference type="AlphaFoldDB" id="A0A1H7PKM4"/>
<dbReference type="RefSeq" id="WP_090254681.1">
    <property type="nucleotide sequence ID" value="NZ_FOAA01000014.1"/>
</dbReference>
<dbReference type="FunFam" id="2.40.50.180:FF:000002">
    <property type="entry name" value="Chemotaxis protein CheW"/>
    <property type="match status" value="1"/>
</dbReference>
<dbReference type="PANTHER" id="PTHR22617:SF45">
    <property type="entry name" value="CHEMOTAXIS PROTEIN CHEW"/>
    <property type="match status" value="1"/>
</dbReference>
<dbReference type="Pfam" id="PF01584">
    <property type="entry name" value="CheW"/>
    <property type="match status" value="1"/>
</dbReference>
<protein>
    <recommendedName>
        <fullName evidence="2">Chemotaxis protein CheW</fullName>
    </recommendedName>
</protein>
<dbReference type="PROSITE" id="PS50851">
    <property type="entry name" value="CHEW"/>
    <property type="match status" value="1"/>
</dbReference>
<dbReference type="SUPFAM" id="SSF50341">
    <property type="entry name" value="CheW-like"/>
    <property type="match status" value="1"/>
</dbReference>
<dbReference type="GO" id="GO:0005829">
    <property type="term" value="C:cytosol"/>
    <property type="evidence" value="ECO:0007669"/>
    <property type="project" value="TreeGrafter"/>
</dbReference>
<evidence type="ECO:0000256" key="1">
    <source>
        <dbReference type="ARBA" id="ARBA00004496"/>
    </source>
</evidence>
<dbReference type="EMBL" id="FOAA01000014">
    <property type="protein sequence ID" value="SEL36332.1"/>
    <property type="molecule type" value="Genomic_DNA"/>
</dbReference>
<dbReference type="PANTHER" id="PTHR22617">
    <property type="entry name" value="CHEMOTAXIS SENSOR HISTIDINE KINASE-RELATED"/>
    <property type="match status" value="1"/>
</dbReference>
<comment type="subcellular location">
    <subcellularLocation>
        <location evidence="1">Cytoplasm</location>
    </subcellularLocation>
</comment>
<dbReference type="STRING" id="1396821.SAMN05444515_11460"/>
<evidence type="ECO:0000256" key="3">
    <source>
        <dbReference type="ARBA" id="ARBA00022490"/>
    </source>
</evidence>
<evidence type="ECO:0000256" key="4">
    <source>
        <dbReference type="ARBA" id="ARBA00022500"/>
    </source>
</evidence>
<dbReference type="InterPro" id="IPR036061">
    <property type="entry name" value="CheW-like_dom_sf"/>
</dbReference>
<sequence length="167" mass="18471">MSEDLKERAVISSDDSREYLTFTLGDEEYGIDILNVQEIRGYDAVTKIANSPDYIKGVINMRGVIVPIIDMRLKFQLGQVEYNQFTVVIILNISGRVIGMVVDGVSDVVALKGEQIRPAPEFGAVLDTAYIDGLATLDERMVIVVDIEKLMTSGDMGLVDRIQNESP</sequence>
<evidence type="ECO:0000256" key="2">
    <source>
        <dbReference type="ARBA" id="ARBA00021483"/>
    </source>
</evidence>
<dbReference type="Gene3D" id="2.30.30.40">
    <property type="entry name" value="SH3 Domains"/>
    <property type="match status" value="1"/>
</dbReference>
<dbReference type="SMART" id="SM00260">
    <property type="entry name" value="CheW"/>
    <property type="match status" value="1"/>
</dbReference>
<keyword evidence="4" id="KW-0145">Chemotaxis</keyword>
<reference evidence="7" key="1">
    <citation type="submission" date="2016-10" db="EMBL/GenBank/DDBJ databases">
        <authorList>
            <person name="Varghese N."/>
            <person name="Submissions S."/>
        </authorList>
    </citation>
    <scope>NUCLEOTIDE SEQUENCE [LARGE SCALE GENOMIC DNA]</scope>
    <source>
        <strain evidence="7">DSM 241</strain>
    </source>
</reference>
<dbReference type="GO" id="GO:0007165">
    <property type="term" value="P:signal transduction"/>
    <property type="evidence" value="ECO:0007669"/>
    <property type="project" value="InterPro"/>
</dbReference>
<dbReference type="InterPro" id="IPR002545">
    <property type="entry name" value="CheW-lke_dom"/>
</dbReference>
<proteinExistence type="predicted"/>
<gene>
    <name evidence="6" type="ORF">SAMN05444515_11460</name>
</gene>
<organism evidence="6 7">
    <name type="scientific">Ectothiorhodospira marina</name>
    <dbReference type="NCBI Taxonomy" id="1396821"/>
    <lineage>
        <taxon>Bacteria</taxon>
        <taxon>Pseudomonadati</taxon>
        <taxon>Pseudomonadota</taxon>
        <taxon>Gammaproteobacteria</taxon>
        <taxon>Chromatiales</taxon>
        <taxon>Ectothiorhodospiraceae</taxon>
        <taxon>Ectothiorhodospira</taxon>
    </lineage>
</organism>
<evidence type="ECO:0000313" key="7">
    <source>
        <dbReference type="Proteomes" id="UP000199256"/>
    </source>
</evidence>
<name>A0A1H7PKM4_9GAMM</name>
<accession>A0A1H7PKM4</accession>
<dbReference type="OrthoDB" id="9790406at2"/>